<comment type="caution">
    <text evidence="1">Lacks conserved residue(s) required for the propagation of feature annotation.</text>
</comment>
<reference evidence="6" key="2">
    <citation type="submission" date="2020-10" db="UniProtKB">
        <authorList>
            <consortium name="WormBaseParasite"/>
        </authorList>
    </citation>
    <scope>IDENTIFICATION</scope>
</reference>
<proteinExistence type="predicted"/>
<name>A0A7E4VVW4_PANRE</name>
<dbReference type="WBParaSite" id="Pan_g3891.t1">
    <property type="protein sequence ID" value="Pan_g3891.t1"/>
    <property type="gene ID" value="Pan_g3891"/>
</dbReference>
<evidence type="ECO:0000313" key="6">
    <source>
        <dbReference type="WBParaSite" id="Pan_g3891.t1"/>
    </source>
</evidence>
<dbReference type="Gene3D" id="2.10.25.10">
    <property type="entry name" value="Laminin"/>
    <property type="match status" value="1"/>
</dbReference>
<dbReference type="PROSITE" id="PS50026">
    <property type="entry name" value="EGF_3"/>
    <property type="match status" value="1"/>
</dbReference>
<feature type="transmembrane region" description="Helical" evidence="3">
    <location>
        <begin position="129"/>
        <end position="150"/>
    </location>
</feature>
<keyword evidence="5" id="KW-1185">Reference proteome</keyword>
<dbReference type="Proteomes" id="UP000492821">
    <property type="component" value="Unassembled WGS sequence"/>
</dbReference>
<feature type="compositionally biased region" description="Pro residues" evidence="2">
    <location>
        <begin position="213"/>
        <end position="223"/>
    </location>
</feature>
<dbReference type="AlphaFoldDB" id="A0A7E4VVW4"/>
<dbReference type="PROSITE" id="PS01186">
    <property type="entry name" value="EGF_2"/>
    <property type="match status" value="1"/>
</dbReference>
<feature type="compositionally biased region" description="Basic and acidic residues" evidence="2">
    <location>
        <begin position="196"/>
        <end position="206"/>
    </location>
</feature>
<keyword evidence="1" id="KW-1015">Disulfide bond</keyword>
<feature type="disulfide bond" evidence="1">
    <location>
        <begin position="112"/>
        <end position="121"/>
    </location>
</feature>
<evidence type="ECO:0000313" key="5">
    <source>
        <dbReference type="Proteomes" id="UP000492821"/>
    </source>
</evidence>
<feature type="domain" description="EGF-like" evidence="4">
    <location>
        <begin position="80"/>
        <end position="122"/>
    </location>
</feature>
<sequence>MRPNAPLTIHCPLESDSTPFRWFFNDKPIKFKLKNSWSRVHVFNDTKSLYIDAIKRTASIACARCDSEDCNEWSNFEFVVQNVTDIRVPCDNHGNVTVLMSAGGTHVYSCVCDYGFKGSHCEIPFIGKFRLTFVFWAIVIGETFAMGFVIHRHMKQAVFRPPADGYRFVDVLNDAYGLHPPSPPPPGPNEQGATVSHDEANVHNENEDVQPPVQNPAPNPAIPPDQQNALPPDQQNAAPPIQEN</sequence>
<evidence type="ECO:0000256" key="3">
    <source>
        <dbReference type="SAM" id="Phobius"/>
    </source>
</evidence>
<dbReference type="PROSITE" id="PS00022">
    <property type="entry name" value="EGF_1"/>
    <property type="match status" value="1"/>
</dbReference>
<feature type="region of interest" description="Disordered" evidence="2">
    <location>
        <begin position="177"/>
        <end position="244"/>
    </location>
</feature>
<accession>A0A7E4VVW4</accession>
<dbReference type="SUPFAM" id="SSF57196">
    <property type="entry name" value="EGF/Laminin"/>
    <property type="match status" value="1"/>
</dbReference>
<keyword evidence="3" id="KW-0472">Membrane</keyword>
<evidence type="ECO:0000259" key="4">
    <source>
        <dbReference type="PROSITE" id="PS50026"/>
    </source>
</evidence>
<protein>
    <submittedName>
        <fullName evidence="6">EGF-like domain-containing protein</fullName>
    </submittedName>
</protein>
<organism evidence="5 6">
    <name type="scientific">Panagrellus redivivus</name>
    <name type="common">Microworm</name>
    <dbReference type="NCBI Taxonomy" id="6233"/>
    <lineage>
        <taxon>Eukaryota</taxon>
        <taxon>Metazoa</taxon>
        <taxon>Ecdysozoa</taxon>
        <taxon>Nematoda</taxon>
        <taxon>Chromadorea</taxon>
        <taxon>Rhabditida</taxon>
        <taxon>Tylenchina</taxon>
        <taxon>Panagrolaimomorpha</taxon>
        <taxon>Panagrolaimoidea</taxon>
        <taxon>Panagrolaimidae</taxon>
        <taxon>Panagrellus</taxon>
    </lineage>
</organism>
<dbReference type="InterPro" id="IPR000742">
    <property type="entry name" value="EGF"/>
</dbReference>
<feature type="compositionally biased region" description="Polar residues" evidence="2">
    <location>
        <begin position="233"/>
        <end position="244"/>
    </location>
</feature>
<reference evidence="5" key="1">
    <citation type="journal article" date="2013" name="Genetics">
        <title>The draft genome and transcriptome of Panagrellus redivivus are shaped by the harsh demands of a free-living lifestyle.</title>
        <authorList>
            <person name="Srinivasan J."/>
            <person name="Dillman A.R."/>
            <person name="Macchietto M.G."/>
            <person name="Heikkinen L."/>
            <person name="Lakso M."/>
            <person name="Fracchia K.M."/>
            <person name="Antoshechkin I."/>
            <person name="Mortazavi A."/>
            <person name="Wong G."/>
            <person name="Sternberg P.W."/>
        </authorList>
    </citation>
    <scope>NUCLEOTIDE SEQUENCE [LARGE SCALE GENOMIC DNA]</scope>
    <source>
        <strain evidence="5">MT8872</strain>
    </source>
</reference>
<evidence type="ECO:0000256" key="2">
    <source>
        <dbReference type="SAM" id="MobiDB-lite"/>
    </source>
</evidence>
<keyword evidence="3" id="KW-0812">Transmembrane</keyword>
<keyword evidence="3" id="KW-1133">Transmembrane helix</keyword>
<keyword evidence="1" id="KW-0245">EGF-like domain</keyword>
<evidence type="ECO:0000256" key="1">
    <source>
        <dbReference type="PROSITE-ProRule" id="PRU00076"/>
    </source>
</evidence>